<evidence type="ECO:0000259" key="6">
    <source>
        <dbReference type="Pfam" id="PF17287"/>
    </source>
</evidence>
<dbReference type="Pfam" id="PF03865">
    <property type="entry name" value="ShlB"/>
    <property type="match status" value="1"/>
</dbReference>
<evidence type="ECO:0000256" key="2">
    <source>
        <dbReference type="ARBA" id="ARBA00022692"/>
    </source>
</evidence>
<evidence type="ECO:0000259" key="4">
    <source>
        <dbReference type="Pfam" id="PF03865"/>
    </source>
</evidence>
<dbReference type="InterPro" id="IPR035251">
    <property type="entry name" value="ShlB_POTRA"/>
</dbReference>
<dbReference type="GO" id="GO:0098046">
    <property type="term" value="C:type V protein secretion system complex"/>
    <property type="evidence" value="ECO:0007669"/>
    <property type="project" value="TreeGrafter"/>
</dbReference>
<accession>A0A1J5TCK1</accession>
<dbReference type="Pfam" id="PF17287">
    <property type="entry name" value="POTRA_3"/>
    <property type="match status" value="1"/>
</dbReference>
<feature type="domain" description="ShlB POTRA" evidence="6">
    <location>
        <begin position="174"/>
        <end position="226"/>
    </location>
</feature>
<dbReference type="PANTHER" id="PTHR34597">
    <property type="entry name" value="SLR1661 PROTEIN"/>
    <property type="match status" value="1"/>
</dbReference>
<keyword evidence="3" id="KW-0998">Cell outer membrane</keyword>
<dbReference type="Gene3D" id="2.40.160.50">
    <property type="entry name" value="membrane protein fhac: a member of the omp85/tpsb transporter family"/>
    <property type="match status" value="1"/>
</dbReference>
<dbReference type="EMBL" id="MLJW01000025">
    <property type="protein sequence ID" value="OIR09838.1"/>
    <property type="molecule type" value="Genomic_DNA"/>
</dbReference>
<dbReference type="PANTHER" id="PTHR34597:SF3">
    <property type="entry name" value="OUTER MEMBRANE TRANSPORTER CDIB"/>
    <property type="match status" value="1"/>
</dbReference>
<evidence type="ECO:0000313" key="7">
    <source>
        <dbReference type="EMBL" id="OIR09838.1"/>
    </source>
</evidence>
<keyword evidence="1" id="KW-1134">Transmembrane beta strand</keyword>
<keyword evidence="2" id="KW-0812">Transmembrane</keyword>
<dbReference type="Gene3D" id="3.10.20.310">
    <property type="entry name" value="membrane protein fhac"/>
    <property type="match status" value="1"/>
</dbReference>
<name>A0A1J5TCK1_9ZZZZ</name>
<dbReference type="InterPro" id="IPR005565">
    <property type="entry name" value="Hemolysn_activator_HlyB_C"/>
</dbReference>
<dbReference type="InterPro" id="IPR013686">
    <property type="entry name" value="Polypept-transport_assoc_ShlB"/>
</dbReference>
<dbReference type="Pfam" id="PF08479">
    <property type="entry name" value="POTRA_2"/>
    <property type="match status" value="1"/>
</dbReference>
<organism evidence="7">
    <name type="scientific">mine drainage metagenome</name>
    <dbReference type="NCBI Taxonomy" id="410659"/>
    <lineage>
        <taxon>unclassified sequences</taxon>
        <taxon>metagenomes</taxon>
        <taxon>ecological metagenomes</taxon>
    </lineage>
</organism>
<proteinExistence type="predicted"/>
<keyword evidence="1" id="KW-0472">Membrane</keyword>
<dbReference type="GO" id="GO:0008320">
    <property type="term" value="F:protein transmembrane transporter activity"/>
    <property type="evidence" value="ECO:0007669"/>
    <property type="project" value="TreeGrafter"/>
</dbReference>
<comment type="caution">
    <text evidence="7">The sequence shown here is derived from an EMBL/GenBank/DDBJ whole genome shotgun (WGS) entry which is preliminary data.</text>
</comment>
<dbReference type="InterPro" id="IPR051544">
    <property type="entry name" value="TPS_OM_transporter"/>
</dbReference>
<feature type="domain" description="Polypeptide-transport-associated ShlB-type" evidence="5">
    <location>
        <begin position="115"/>
        <end position="172"/>
    </location>
</feature>
<evidence type="ECO:0000256" key="3">
    <source>
        <dbReference type="ARBA" id="ARBA00023237"/>
    </source>
</evidence>
<dbReference type="InterPro" id="IPR027282">
    <property type="entry name" value="TPS"/>
</dbReference>
<sequence>MHIAASNSHYISTFTIAFIVAMTCLAGTCRAAVETTDTEELRNRTRQEALEREKQLKAPSVNLQGEVPKVGPLQLPAETPCFTVNTFVLEVPSQLSPSAHRYGASASLFDTFHFAQKFLEQYSGQCIGREGINLLVKGVTAKILERGYSTTRVGIPEQDMLTGTLKLTLVPGIIHELRFADPKTAGTWKNAFPTSAGKLLNLRDLEQGLEQMKRATSQDVDMQIVPAGGLGESDVIISVKRSKPWKVMASLDDSGAKGTGKTQAGLQVGWDNLLGLNDLLNIGTSTDADRNNYMRGTQGNNISYSIPFGYWTSTVSASEYMYHQRIMGAVQSFLSSGKVQNLEAKVNYLFHRDQYSKSSLQFRTARLFSHAYVDNTEVMVQKRDITFAEIALIHKHNIGQGQIDTTLAYQKGTPWFGAQVDPAGLGATSPHYLYTLETLNVALNVPFQLNDRVFGFSSTFSAQNSNSALYATQWFSMGNRWTVRGFDGEYPMSAEKGFFLRNEISIPITDIAQSAYVGLDFGKVYGDNTATLLGDKLAGFVTGLRGSLMQGLMYEVFAGIALYKPKQYPTDQPAAGFSLIYQI</sequence>
<dbReference type="PIRSF" id="PIRSF029745">
    <property type="entry name" value="FhaC"/>
    <property type="match status" value="1"/>
</dbReference>
<gene>
    <name evidence="7" type="primary">shlB_1</name>
    <name evidence="7" type="ORF">GALL_82440</name>
</gene>
<evidence type="ECO:0000259" key="5">
    <source>
        <dbReference type="Pfam" id="PF08479"/>
    </source>
</evidence>
<reference evidence="7" key="1">
    <citation type="submission" date="2016-10" db="EMBL/GenBank/DDBJ databases">
        <title>Sequence of Gallionella enrichment culture.</title>
        <authorList>
            <person name="Poehlein A."/>
            <person name="Muehling M."/>
            <person name="Daniel R."/>
        </authorList>
    </citation>
    <scope>NUCLEOTIDE SEQUENCE</scope>
</reference>
<protein>
    <submittedName>
        <fullName evidence="7">Hemolysin transporter protein ShlB</fullName>
    </submittedName>
</protein>
<feature type="domain" description="Haemolysin activator HlyB C-terminal" evidence="4">
    <location>
        <begin position="231"/>
        <end position="546"/>
    </location>
</feature>
<evidence type="ECO:0000256" key="1">
    <source>
        <dbReference type="ARBA" id="ARBA00022452"/>
    </source>
</evidence>
<dbReference type="AlphaFoldDB" id="A0A1J5TCK1"/>
<dbReference type="GO" id="GO:0046819">
    <property type="term" value="P:protein secretion by the type V secretion system"/>
    <property type="evidence" value="ECO:0007669"/>
    <property type="project" value="TreeGrafter"/>
</dbReference>